<evidence type="ECO:0000256" key="3">
    <source>
        <dbReference type="ARBA" id="ARBA00023180"/>
    </source>
</evidence>
<dbReference type="EMBL" id="JACEIK010000467">
    <property type="protein sequence ID" value="MCD7457639.1"/>
    <property type="molecule type" value="Genomic_DNA"/>
</dbReference>
<dbReference type="Gene3D" id="1.10.510.10">
    <property type="entry name" value="Transferase(Phosphotransferase) domain 1"/>
    <property type="match status" value="1"/>
</dbReference>
<comment type="caution">
    <text evidence="5">The sequence shown here is derived from an EMBL/GenBank/DDBJ whole genome shotgun (WGS) entry which is preliminary data.</text>
</comment>
<organism evidence="5 6">
    <name type="scientific">Datura stramonium</name>
    <name type="common">Jimsonweed</name>
    <name type="synonym">Common thornapple</name>
    <dbReference type="NCBI Taxonomy" id="4076"/>
    <lineage>
        <taxon>Eukaryota</taxon>
        <taxon>Viridiplantae</taxon>
        <taxon>Streptophyta</taxon>
        <taxon>Embryophyta</taxon>
        <taxon>Tracheophyta</taxon>
        <taxon>Spermatophyta</taxon>
        <taxon>Magnoliopsida</taxon>
        <taxon>eudicotyledons</taxon>
        <taxon>Gunneridae</taxon>
        <taxon>Pentapetalae</taxon>
        <taxon>asterids</taxon>
        <taxon>lamiids</taxon>
        <taxon>Solanales</taxon>
        <taxon>Solanaceae</taxon>
        <taxon>Solanoideae</taxon>
        <taxon>Datureae</taxon>
        <taxon>Datura</taxon>
    </lineage>
</organism>
<accession>A0ABS8SFU8</accession>
<evidence type="ECO:0000256" key="1">
    <source>
        <dbReference type="ARBA" id="ARBA00022614"/>
    </source>
</evidence>
<evidence type="ECO:0000313" key="6">
    <source>
        <dbReference type="Proteomes" id="UP000823775"/>
    </source>
</evidence>
<dbReference type="SUPFAM" id="SSF56112">
    <property type="entry name" value="Protein kinase-like (PK-like)"/>
    <property type="match status" value="1"/>
</dbReference>
<keyword evidence="6" id="KW-1185">Reference proteome</keyword>
<evidence type="ECO:0000259" key="4">
    <source>
        <dbReference type="PROSITE" id="PS50011"/>
    </source>
</evidence>
<keyword evidence="2" id="KW-0677">Repeat</keyword>
<keyword evidence="3" id="KW-0325">Glycoprotein</keyword>
<gene>
    <name evidence="5" type="ORF">HAX54_035643</name>
</gene>
<feature type="domain" description="Protein kinase" evidence="4">
    <location>
        <begin position="1"/>
        <end position="104"/>
    </location>
</feature>
<keyword evidence="1" id="KW-0433">Leucine-rich repeat</keyword>
<evidence type="ECO:0000313" key="5">
    <source>
        <dbReference type="EMBL" id="MCD7457639.1"/>
    </source>
</evidence>
<dbReference type="InterPro" id="IPR011009">
    <property type="entry name" value="Kinase-like_dom_sf"/>
</dbReference>
<protein>
    <recommendedName>
        <fullName evidence="4">Protein kinase domain-containing protein</fullName>
    </recommendedName>
</protein>
<dbReference type="PROSITE" id="PS50011">
    <property type="entry name" value="PROTEIN_KINASE_DOM"/>
    <property type="match status" value="1"/>
</dbReference>
<evidence type="ECO:0000256" key="2">
    <source>
        <dbReference type="ARBA" id="ARBA00022737"/>
    </source>
</evidence>
<name>A0ABS8SFU8_DATST</name>
<dbReference type="InterPro" id="IPR000719">
    <property type="entry name" value="Prot_kinase_dom"/>
</dbReference>
<reference evidence="5 6" key="1">
    <citation type="journal article" date="2021" name="BMC Genomics">
        <title>Datura genome reveals duplications of psychoactive alkaloid biosynthetic genes and high mutation rate following tissue culture.</title>
        <authorList>
            <person name="Rajewski A."/>
            <person name="Carter-House D."/>
            <person name="Stajich J."/>
            <person name="Litt A."/>
        </authorList>
    </citation>
    <scope>NUCLEOTIDE SEQUENCE [LARGE SCALE GENOMIC DNA]</scope>
    <source>
        <strain evidence="5">AR-01</strain>
    </source>
</reference>
<proteinExistence type="predicted"/>
<sequence length="104" mass="11629">MLHGELPPDIGLNFPEFEVFAGGLNKFTGPIPVSLSNAYRLTLLDFSGMDSLELFQQELKKERSIFNLFNRDVKPSNVLLDEDMTVHLGDFGLAKILIRSSNTS</sequence>
<dbReference type="InterPro" id="IPR050647">
    <property type="entry name" value="Plant_LRR-RLKs"/>
</dbReference>
<dbReference type="PANTHER" id="PTHR48056">
    <property type="entry name" value="LRR RECEPTOR-LIKE SERINE/THREONINE-PROTEIN KINASE-RELATED"/>
    <property type="match status" value="1"/>
</dbReference>
<dbReference type="Proteomes" id="UP000823775">
    <property type="component" value="Unassembled WGS sequence"/>
</dbReference>
<dbReference type="PANTHER" id="PTHR48056:SF26">
    <property type="entry name" value="MDIS1-INTERACTING RECEPTOR LIKE KINASE 1"/>
    <property type="match status" value="1"/>
</dbReference>